<dbReference type="EMBL" id="AOPZ01000068">
    <property type="protein sequence ID" value="EPH45075.1"/>
    <property type="molecule type" value="Genomic_DNA"/>
</dbReference>
<proteinExistence type="predicted"/>
<keyword evidence="3" id="KW-1185">Reference proteome</keyword>
<reference evidence="2 3" key="1">
    <citation type="submission" date="2013-02" db="EMBL/GenBank/DDBJ databases">
        <title>Draft Genome Sequence of Streptomyces aurantiacus, Which Produces Setomimycin.</title>
        <authorList>
            <person name="Gruening B.A."/>
            <person name="Praeg A."/>
            <person name="Erxleben A."/>
            <person name="Guenther S."/>
            <person name="Mueller M."/>
        </authorList>
    </citation>
    <scope>NUCLEOTIDE SEQUENCE [LARGE SCALE GENOMIC DNA]</scope>
    <source>
        <strain evidence="2 3">JA 4570</strain>
    </source>
</reference>
<accession>S4A315</accession>
<dbReference type="Proteomes" id="UP000014629">
    <property type="component" value="Unassembled WGS sequence"/>
</dbReference>
<comment type="caution">
    <text evidence="2">The sequence shown here is derived from an EMBL/GenBank/DDBJ whole genome shotgun (WGS) entry which is preliminary data.</text>
</comment>
<protein>
    <submittedName>
        <fullName evidence="2">Uncharacterized protein</fullName>
    </submittedName>
</protein>
<organism evidence="2 3">
    <name type="scientific">Streptomyces aurantiacus JA 4570</name>
    <dbReference type="NCBI Taxonomy" id="1286094"/>
    <lineage>
        <taxon>Bacteria</taxon>
        <taxon>Bacillati</taxon>
        <taxon>Actinomycetota</taxon>
        <taxon>Actinomycetes</taxon>
        <taxon>Kitasatosporales</taxon>
        <taxon>Streptomycetaceae</taxon>
        <taxon>Streptomyces</taxon>
        <taxon>Streptomyces aurantiacus group</taxon>
    </lineage>
</organism>
<gene>
    <name evidence="2" type="ORF">STRAU_1847</name>
</gene>
<evidence type="ECO:0000313" key="2">
    <source>
        <dbReference type="EMBL" id="EPH45075.1"/>
    </source>
</evidence>
<evidence type="ECO:0000313" key="3">
    <source>
        <dbReference type="Proteomes" id="UP000014629"/>
    </source>
</evidence>
<sequence>MCGSWSAGATIGAGRYGPGRGVGIPAHRTGESQCAAQKRHRTKVRTC</sequence>
<feature type="region of interest" description="Disordered" evidence="1">
    <location>
        <begin position="1"/>
        <end position="47"/>
    </location>
</feature>
<dbReference type="PATRIC" id="fig|1286094.4.peg.1825"/>
<dbReference type="AlphaFoldDB" id="S4A315"/>
<feature type="compositionally biased region" description="Basic residues" evidence="1">
    <location>
        <begin position="37"/>
        <end position="47"/>
    </location>
</feature>
<name>S4A315_9ACTN</name>
<evidence type="ECO:0000256" key="1">
    <source>
        <dbReference type="SAM" id="MobiDB-lite"/>
    </source>
</evidence>